<keyword evidence="3" id="KW-1185">Reference proteome</keyword>
<accession>A0ABS1KKI8</accession>
<dbReference type="PRINTS" id="PR00111">
    <property type="entry name" value="ABHYDROLASE"/>
</dbReference>
<name>A0ABS1KKI8_9BACT</name>
<dbReference type="SUPFAM" id="SSF53474">
    <property type="entry name" value="alpha/beta-Hydrolases"/>
    <property type="match status" value="1"/>
</dbReference>
<organism evidence="2 3">
    <name type="scientific">Chryseolinea lacunae</name>
    <dbReference type="NCBI Taxonomy" id="2801331"/>
    <lineage>
        <taxon>Bacteria</taxon>
        <taxon>Pseudomonadati</taxon>
        <taxon>Bacteroidota</taxon>
        <taxon>Cytophagia</taxon>
        <taxon>Cytophagales</taxon>
        <taxon>Fulvivirgaceae</taxon>
        <taxon>Chryseolinea</taxon>
    </lineage>
</organism>
<dbReference type="PANTHER" id="PTHR43329">
    <property type="entry name" value="EPOXIDE HYDROLASE"/>
    <property type="match status" value="1"/>
</dbReference>
<dbReference type="RefSeq" id="WP_202006828.1">
    <property type="nucleotide sequence ID" value="NZ_JAERRB010000001.1"/>
</dbReference>
<feature type="domain" description="AB hydrolase-1" evidence="1">
    <location>
        <begin position="87"/>
        <end position="202"/>
    </location>
</feature>
<dbReference type="EMBL" id="JAERRB010000001">
    <property type="protein sequence ID" value="MBL0739865.1"/>
    <property type="molecule type" value="Genomic_DNA"/>
</dbReference>
<keyword evidence="2" id="KW-0378">Hydrolase</keyword>
<gene>
    <name evidence="2" type="ORF">JI741_01485</name>
</gene>
<proteinExistence type="predicted"/>
<sequence length="339" mass="37149">MTYTYTPQPKPNASITRVAGIFPVLFLFLMSACGPKPESAPVEEKPAVAVNADAALKPASPPANFEHKTALVNGVNIHYVIGGQGEPLVLVHGFGQNWYMWNRLLPELSKYFTVIAPDLRGVGESDKPDSGYDKKNMAVDVHELVKSLGYTSVNLAGHDIGLMVAYAYAAQFPTEVKKLALMDALLPGVEPVWSQVKGSAWWFGFFAMPVSGELVAGQERTFLTAFWPVVGHVNDAFTKDEVDEFVRAYAQSGGTTGSFHWFGAFSQDAIDNQQLMKTKLKMPVVTLGSEYFAAPFLETHTKLVAENVKGVAIKNSGHWIVQEQTEQTLTALKEFFLAK</sequence>
<dbReference type="InterPro" id="IPR000073">
    <property type="entry name" value="AB_hydrolase_1"/>
</dbReference>
<dbReference type="Gene3D" id="3.40.50.1820">
    <property type="entry name" value="alpha/beta hydrolase"/>
    <property type="match status" value="1"/>
</dbReference>
<dbReference type="GO" id="GO:0016787">
    <property type="term" value="F:hydrolase activity"/>
    <property type="evidence" value="ECO:0007669"/>
    <property type="project" value="UniProtKB-KW"/>
</dbReference>
<evidence type="ECO:0000313" key="2">
    <source>
        <dbReference type="EMBL" id="MBL0739865.1"/>
    </source>
</evidence>
<comment type="caution">
    <text evidence="2">The sequence shown here is derived from an EMBL/GenBank/DDBJ whole genome shotgun (WGS) entry which is preliminary data.</text>
</comment>
<dbReference type="InterPro" id="IPR029058">
    <property type="entry name" value="AB_hydrolase_fold"/>
</dbReference>
<evidence type="ECO:0000313" key="3">
    <source>
        <dbReference type="Proteomes" id="UP000613030"/>
    </source>
</evidence>
<dbReference type="Pfam" id="PF00561">
    <property type="entry name" value="Abhydrolase_1"/>
    <property type="match status" value="1"/>
</dbReference>
<protein>
    <submittedName>
        <fullName evidence="2">Alpha/beta hydrolase</fullName>
    </submittedName>
</protein>
<evidence type="ECO:0000259" key="1">
    <source>
        <dbReference type="Pfam" id="PF00561"/>
    </source>
</evidence>
<reference evidence="2 3" key="1">
    <citation type="submission" date="2021-01" db="EMBL/GenBank/DDBJ databases">
        <title>Chryseolinea sp. Jin1 Genome sequencing and assembly.</title>
        <authorList>
            <person name="Kim I."/>
        </authorList>
    </citation>
    <scope>NUCLEOTIDE SEQUENCE [LARGE SCALE GENOMIC DNA]</scope>
    <source>
        <strain evidence="2 3">Jin1</strain>
    </source>
</reference>
<dbReference type="Proteomes" id="UP000613030">
    <property type="component" value="Unassembled WGS sequence"/>
</dbReference>